<reference evidence="2" key="1">
    <citation type="submission" date="2023-11" db="EMBL/GenBank/DDBJ databases">
        <authorList>
            <person name="De Vega J J."/>
            <person name="De Vega J J."/>
        </authorList>
    </citation>
    <scope>NUCLEOTIDE SEQUENCE</scope>
</reference>
<dbReference type="Gene3D" id="3.20.20.150">
    <property type="entry name" value="Divalent-metal-dependent TIM barrel enzymes"/>
    <property type="match status" value="1"/>
</dbReference>
<gene>
    <name evidence="2" type="ORF">MYCIT1_LOCUS11092</name>
</gene>
<dbReference type="PANTHER" id="PTHR12110:SF38">
    <property type="entry name" value="DIOXYGENASE, PUTATIVE (AFU_ORTHOLOGUE AFUA_6G00240)-RELATED"/>
    <property type="match status" value="1"/>
</dbReference>
<dbReference type="InterPro" id="IPR013022">
    <property type="entry name" value="Xyl_isomerase-like_TIM-brl"/>
</dbReference>
<protein>
    <recommendedName>
        <fullName evidence="1">Xylose isomerase-like TIM barrel domain-containing protein</fullName>
    </recommendedName>
</protein>
<dbReference type="SUPFAM" id="SSF51658">
    <property type="entry name" value="Xylose isomerase-like"/>
    <property type="match status" value="1"/>
</dbReference>
<accession>A0AAD2H4T2</accession>
<name>A0AAD2H4T2_9AGAR</name>
<comment type="caution">
    <text evidence="2">The sequence shown here is derived from an EMBL/GenBank/DDBJ whole genome shotgun (WGS) entry which is preliminary data.</text>
</comment>
<evidence type="ECO:0000259" key="1">
    <source>
        <dbReference type="Pfam" id="PF01261"/>
    </source>
</evidence>
<dbReference type="PANTHER" id="PTHR12110">
    <property type="entry name" value="HYDROXYPYRUVATE ISOMERASE"/>
    <property type="match status" value="1"/>
</dbReference>
<sequence length="199" mass="20739">QPLKSPLAEVDATANMAAPSPNIKWAVATVSLGKHASHTLDRKLAAAAKFGFQGIELVYADLMGYAAQNQLPPLQAAEQIGALCKQLGLQILSLNPLKNFEGNLTVPLTERLAQAAEWVDLAAAAGAHSVQVPSQFAPHSTGDFAVIVPELRALADLAAARGVGVAYEAVAFAAHHATWQDSLRIATAVGRAGFGLCLD</sequence>
<proteinExistence type="predicted"/>
<feature type="non-terminal residue" evidence="2">
    <location>
        <position position="199"/>
    </location>
</feature>
<evidence type="ECO:0000313" key="2">
    <source>
        <dbReference type="EMBL" id="CAK5268070.1"/>
    </source>
</evidence>
<organism evidence="2 3">
    <name type="scientific">Mycena citricolor</name>
    <dbReference type="NCBI Taxonomy" id="2018698"/>
    <lineage>
        <taxon>Eukaryota</taxon>
        <taxon>Fungi</taxon>
        <taxon>Dikarya</taxon>
        <taxon>Basidiomycota</taxon>
        <taxon>Agaricomycotina</taxon>
        <taxon>Agaricomycetes</taxon>
        <taxon>Agaricomycetidae</taxon>
        <taxon>Agaricales</taxon>
        <taxon>Marasmiineae</taxon>
        <taxon>Mycenaceae</taxon>
        <taxon>Mycena</taxon>
    </lineage>
</organism>
<dbReference type="InterPro" id="IPR050312">
    <property type="entry name" value="IolE/XylAMocC-like"/>
</dbReference>
<dbReference type="InterPro" id="IPR036237">
    <property type="entry name" value="Xyl_isomerase-like_sf"/>
</dbReference>
<dbReference type="Pfam" id="PF01261">
    <property type="entry name" value="AP_endonuc_2"/>
    <property type="match status" value="1"/>
</dbReference>
<dbReference type="AlphaFoldDB" id="A0AAD2H4T2"/>
<dbReference type="Proteomes" id="UP001295794">
    <property type="component" value="Unassembled WGS sequence"/>
</dbReference>
<feature type="domain" description="Xylose isomerase-like TIM barrel" evidence="1">
    <location>
        <begin position="44"/>
        <end position="199"/>
    </location>
</feature>
<dbReference type="EMBL" id="CAVNYO010000137">
    <property type="protein sequence ID" value="CAK5268070.1"/>
    <property type="molecule type" value="Genomic_DNA"/>
</dbReference>
<evidence type="ECO:0000313" key="3">
    <source>
        <dbReference type="Proteomes" id="UP001295794"/>
    </source>
</evidence>
<keyword evidence="3" id="KW-1185">Reference proteome</keyword>
<feature type="non-terminal residue" evidence="2">
    <location>
        <position position="1"/>
    </location>
</feature>